<evidence type="ECO:0000313" key="3">
    <source>
        <dbReference type="Proteomes" id="UP000031516"/>
    </source>
</evidence>
<dbReference type="EMBL" id="CCBQ010000047">
    <property type="protein sequence ID" value="CDO96499.1"/>
    <property type="molecule type" value="Genomic_DNA"/>
</dbReference>
<dbReference type="Proteomes" id="UP000031516">
    <property type="component" value="Unassembled WGS sequence"/>
</dbReference>
<name>A0A0A8LDK7_9SACH</name>
<dbReference type="OrthoDB" id="5319015at2759"/>
<dbReference type="InterPro" id="IPR056196">
    <property type="entry name" value="Mmc1_C"/>
</dbReference>
<comment type="caution">
    <text evidence="2">The sequence shown here is derived from an EMBL/GenBank/DDBJ whole genome shotgun (WGS) entry which is preliminary data.</text>
</comment>
<dbReference type="Pfam" id="PF23867">
    <property type="entry name" value="Mmc1_N"/>
    <property type="match status" value="1"/>
</dbReference>
<evidence type="ECO:0000313" key="2">
    <source>
        <dbReference type="EMBL" id="CDO96499.1"/>
    </source>
</evidence>
<organism evidence="2 3">
    <name type="scientific">Kluyveromyces dobzhanskii CBS 2104</name>
    <dbReference type="NCBI Taxonomy" id="1427455"/>
    <lineage>
        <taxon>Eukaryota</taxon>
        <taxon>Fungi</taxon>
        <taxon>Dikarya</taxon>
        <taxon>Ascomycota</taxon>
        <taxon>Saccharomycotina</taxon>
        <taxon>Saccharomycetes</taxon>
        <taxon>Saccharomycetales</taxon>
        <taxon>Saccharomycetaceae</taxon>
        <taxon>Kluyveromyces</taxon>
    </lineage>
</organism>
<feature type="domain" description="Mmc1 C-terminal" evidence="1">
    <location>
        <begin position="272"/>
        <end position="436"/>
    </location>
</feature>
<accession>A0A0A8LDK7</accession>
<reference evidence="2 3" key="1">
    <citation type="submission" date="2014-03" db="EMBL/GenBank/DDBJ databases">
        <title>The genome of Kluyveromyces dobzhanskii.</title>
        <authorList>
            <person name="Nystedt B."/>
            <person name="Astrom S."/>
        </authorList>
    </citation>
    <scope>NUCLEOTIDE SEQUENCE [LARGE SCALE GENOMIC DNA]</scope>
    <source>
        <strain evidence="2 3">CBS 2104</strain>
    </source>
</reference>
<keyword evidence="3" id="KW-1185">Reference proteome</keyword>
<proteinExistence type="predicted"/>
<evidence type="ECO:0000259" key="1">
    <source>
        <dbReference type="Pfam" id="PF23868"/>
    </source>
</evidence>
<protein>
    <submittedName>
        <fullName evidence="2">WGS project CCBQ000000000 data, contig 00058</fullName>
    </submittedName>
</protein>
<dbReference type="AlphaFoldDB" id="A0A0A8LDK7"/>
<gene>
    <name evidence="2" type="ORF">KLDO_g4702</name>
</gene>
<dbReference type="PANTHER" id="PTHR38644:SF1">
    <property type="entry name" value="EXPRESSED PROTEIN"/>
    <property type="match status" value="1"/>
</dbReference>
<dbReference type="PANTHER" id="PTHR38644">
    <property type="entry name" value="EXPRESSED PROTEIN"/>
    <property type="match status" value="1"/>
</dbReference>
<dbReference type="Pfam" id="PF23868">
    <property type="entry name" value="Mmc1_C"/>
    <property type="match status" value="1"/>
</dbReference>
<sequence length="476" mass="54548">MRKDVFGCFVKPLSRYWRFQRGYGRWDELATKYHYESPKSGNRIVSAKLPLLTVPSVQEAQIRCGFRGAEVSKLLDTLLMDVYSPDKSWIEQFLQRDRSKSNLVRYAEEFRVDSVSGLDDVVTYYLPSPWLAEAGCEILEIGDGSADSLDQGADRCHLYVGKQTYPEPVWPSFPVVLRTGANGSALHGNDVDPFTAFDVTLQFSKDKTLVSKYLACLDSSNILNLSTKLKARLQEKEQIFRDLERAVLSEIFRTDDSLDKYRKLVASKKAVNDTIEDWSRKAHEELQTDIEPLLSDFSSKQLSLWKVYTYTESKLSLKLNELCNISNDLQMVQNLSHIYGSLNIPQRRLSIIDPDYARSKVPVLHRNINKVVYTNFLQLQFPLIVVSVAGYVTELCTPYSMGALTSLGVVLGLKRVKDSWYSILSQFKSEIREECRIGIEQNKQLLLHNWHITYAQRRAELEDKVELLEKIAAEQK</sequence>